<gene>
    <name evidence="2" type="ORF">DB745_12110</name>
    <name evidence="3" type="ORF">DIZ81_13245</name>
</gene>
<dbReference type="AlphaFoldDB" id="A0AB38N165"/>
<sequence>MQLKSEQAISSICLTTKSRKEITINTSPEETNRFGTHFLERINTPKGLGTVIGVHSNVLWIWLDCDSGPTYWDNVTGALFNYPEFSKSNDTNYPEELKKFIPATLNLLTVLTHIDHYSSTALNHTLRVALSQSPAHMTEQLRSFFKEFDKLSASDMELLAEEEGLDEKEKTDSGSVTKYLSTATLDALSVEFNAIQHRVQTQLHLLNQQMKHLNKEKTPQLFSLFTTNQSLLEQSCQEMEETAKKIQSISARAAHSKERNRFLHFDRLLSALIDVFFDYPTDQPSYDSMKYQDGAAQLTLFLYNHGHYFFEGRQNESNNSKPELTESLSALDVTFLFLLLSGLSLSTSQSGLIYLHLLKQIKIPVDTFDILPNAFSLADFSRQHPQQFIELYQRFFLSEGAFKQKMEELLKKSHPILLTEAGKWALYYGLAKQRVVNADSPPGHILEIKYYLGLGIDYFEQAMRSSHSLAAQEIDALLSAHKEIPCSAALAKQLAWYFSNTTQLQKARFYLKLAVYQNENPRNKNKNPSVFEQTVNELTLIQIKLDILEKTGKEQGQAINTLIHLARQNNQPAGKTVLDELSTRVPAVAFAAMIEWEQHNFSKLSPDLFEMAKKENPVIAAWYLNRYRVVTKQEKSDLNVVLQAVAANVEPAIIECNQLLVSTPTFALQNKEAILPFLAKADFWQHLYPTNLISLILNYQAADALSPHDLDKLMDSMTHASLTDPKKHFEFLAIILKDLRCLLDTARFIAFLYALKRLNISIKTDAELPTAIATYLTQQALHSLNDQVLLHSFMDGFLVEYPEFGHDLRQDSKAWAIIQQSKQLTFLINRTTCDSESKKENTEDASYSILASLSVFSHSTGPGNPTLSPMEMQGTTPRPNS</sequence>
<name>A0AB38N165_9GAMM</name>
<evidence type="ECO:0000256" key="1">
    <source>
        <dbReference type="SAM" id="MobiDB-lite"/>
    </source>
</evidence>
<evidence type="ECO:0000313" key="4">
    <source>
        <dbReference type="Proteomes" id="UP000251035"/>
    </source>
</evidence>
<dbReference type="Proteomes" id="UP000251035">
    <property type="component" value="Unassembled WGS sequence"/>
</dbReference>
<proteinExistence type="predicted"/>
<protein>
    <recommendedName>
        <fullName evidence="6">Type IV secretion protein Dot</fullName>
    </recommendedName>
</protein>
<organism evidence="3 5">
    <name type="scientific">Legionella taurinensis</name>
    <dbReference type="NCBI Taxonomy" id="70611"/>
    <lineage>
        <taxon>Bacteria</taxon>
        <taxon>Pseudomonadati</taxon>
        <taxon>Pseudomonadota</taxon>
        <taxon>Gammaproteobacteria</taxon>
        <taxon>Legionellales</taxon>
        <taxon>Legionellaceae</taxon>
        <taxon>Legionella</taxon>
    </lineage>
</organism>
<accession>A0AB38N165</accession>
<dbReference type="RefSeq" id="WP_108294857.1">
    <property type="nucleotide sequence ID" value="NZ_JAWVLH010000001.1"/>
</dbReference>
<evidence type="ECO:0000313" key="2">
    <source>
        <dbReference type="EMBL" id="PUT46040.1"/>
    </source>
</evidence>
<reference evidence="2 4" key="1">
    <citation type="submission" date="2018-04" db="EMBL/GenBank/DDBJ databases">
        <title>Whole genome sequence comparison of clinical and drinking water Legionella pneumophila isolates associated with the Flint Water Crisis.</title>
        <authorList>
            <person name="Garner E."/>
            <person name="Brown C."/>
            <person name="Schwake O."/>
            <person name="Coil D."/>
            <person name="Jospin G."/>
            <person name="Eisen J."/>
            <person name="Edwards M."/>
            <person name="Pruden A."/>
        </authorList>
    </citation>
    <scope>NUCLEOTIDE SEQUENCE [LARGE SCALE GENOMIC DNA]</scope>
    <source>
        <strain evidence="2 4">Genessee03</strain>
    </source>
</reference>
<keyword evidence="4" id="KW-1185">Reference proteome</keyword>
<dbReference type="EMBL" id="QCXM01000013">
    <property type="protein sequence ID" value="PUT46040.1"/>
    <property type="molecule type" value="Genomic_DNA"/>
</dbReference>
<comment type="caution">
    <text evidence="3">The sequence shown here is derived from an EMBL/GenBank/DDBJ whole genome shotgun (WGS) entry which is preliminary data.</text>
</comment>
<reference evidence="3 5" key="2">
    <citation type="submission" date="2018-04" db="EMBL/GenBank/DDBJ databases">
        <title>Whole genome sequence comparison of clinical and drinking water Legionella pneumophila isolates.</title>
        <authorList>
            <person name="Garner E."/>
        </authorList>
    </citation>
    <scope>NUCLEOTIDE SEQUENCE [LARGE SCALE GENOMIC DNA]</scope>
    <source>
        <strain evidence="3 5">WH02</strain>
    </source>
</reference>
<dbReference type="EMBL" id="QFGG01000014">
    <property type="protein sequence ID" value="TID40054.1"/>
    <property type="molecule type" value="Genomic_DNA"/>
</dbReference>
<dbReference type="Proteomes" id="UP000306421">
    <property type="component" value="Unassembled WGS sequence"/>
</dbReference>
<evidence type="ECO:0000313" key="3">
    <source>
        <dbReference type="EMBL" id="TID40054.1"/>
    </source>
</evidence>
<evidence type="ECO:0000313" key="5">
    <source>
        <dbReference type="Proteomes" id="UP000306421"/>
    </source>
</evidence>
<feature type="region of interest" description="Disordered" evidence="1">
    <location>
        <begin position="860"/>
        <end position="881"/>
    </location>
</feature>
<evidence type="ECO:0008006" key="6">
    <source>
        <dbReference type="Google" id="ProtNLM"/>
    </source>
</evidence>